<name>A0A0C2E0B4_9BILA</name>
<evidence type="ECO:0000256" key="1">
    <source>
        <dbReference type="SAM" id="MobiDB-lite"/>
    </source>
</evidence>
<dbReference type="EMBL" id="KN726294">
    <property type="protein sequence ID" value="KIH68782.1"/>
    <property type="molecule type" value="Genomic_DNA"/>
</dbReference>
<dbReference type="PROSITE" id="PS50175">
    <property type="entry name" value="ASP_PROT_RETROV"/>
    <property type="match status" value="1"/>
</dbReference>
<sequence length="140" mass="15442">MQVEALLDTGSETSIIPLALFKFARESKVDLDKYVKRIPTVDAVIRNASGDQMKFVDTIRMEVRLNGKQDLVAFHVGRGLDRLVILGTCLEGVWDTADGHDGPVSPTVPSKCSQARRRSGNYYENPSDGTDDQSGSRERS</sequence>
<evidence type="ECO:0000313" key="4">
    <source>
        <dbReference type="Proteomes" id="UP000054047"/>
    </source>
</evidence>
<feature type="domain" description="Peptidase A2" evidence="2">
    <location>
        <begin position="3"/>
        <end position="17"/>
    </location>
</feature>
<organism evidence="3 4">
    <name type="scientific">Ancylostoma duodenale</name>
    <dbReference type="NCBI Taxonomy" id="51022"/>
    <lineage>
        <taxon>Eukaryota</taxon>
        <taxon>Metazoa</taxon>
        <taxon>Ecdysozoa</taxon>
        <taxon>Nematoda</taxon>
        <taxon>Chromadorea</taxon>
        <taxon>Rhabditida</taxon>
        <taxon>Rhabditina</taxon>
        <taxon>Rhabditomorpha</taxon>
        <taxon>Strongyloidea</taxon>
        <taxon>Ancylostomatidae</taxon>
        <taxon>Ancylostomatinae</taxon>
        <taxon>Ancylostoma</taxon>
    </lineage>
</organism>
<evidence type="ECO:0000259" key="2">
    <source>
        <dbReference type="PROSITE" id="PS50175"/>
    </source>
</evidence>
<dbReference type="GO" id="GO:0006508">
    <property type="term" value="P:proteolysis"/>
    <property type="evidence" value="ECO:0007669"/>
    <property type="project" value="InterPro"/>
</dbReference>
<dbReference type="OrthoDB" id="5870706at2759"/>
<dbReference type="PROSITE" id="PS00141">
    <property type="entry name" value="ASP_PROTEASE"/>
    <property type="match status" value="1"/>
</dbReference>
<evidence type="ECO:0000313" key="3">
    <source>
        <dbReference type="EMBL" id="KIH68782.1"/>
    </source>
</evidence>
<dbReference type="GO" id="GO:0004190">
    <property type="term" value="F:aspartic-type endopeptidase activity"/>
    <property type="evidence" value="ECO:0007669"/>
    <property type="project" value="InterPro"/>
</dbReference>
<proteinExistence type="predicted"/>
<keyword evidence="4" id="KW-1185">Reference proteome</keyword>
<dbReference type="InterPro" id="IPR001995">
    <property type="entry name" value="Peptidase_A2_cat"/>
</dbReference>
<feature type="region of interest" description="Disordered" evidence="1">
    <location>
        <begin position="97"/>
        <end position="140"/>
    </location>
</feature>
<reference evidence="3 4" key="1">
    <citation type="submission" date="2013-12" db="EMBL/GenBank/DDBJ databases">
        <title>Draft genome of the parsitic nematode Ancylostoma duodenale.</title>
        <authorList>
            <person name="Mitreva M."/>
        </authorList>
    </citation>
    <scope>NUCLEOTIDE SEQUENCE [LARGE SCALE GENOMIC DNA]</scope>
    <source>
        <strain evidence="3 4">Zhejiang</strain>
    </source>
</reference>
<protein>
    <recommendedName>
        <fullName evidence="2">Peptidase A2 domain-containing protein</fullName>
    </recommendedName>
</protein>
<gene>
    <name evidence="3" type="ORF">ANCDUO_00879</name>
</gene>
<dbReference type="AlphaFoldDB" id="A0A0C2E0B4"/>
<dbReference type="InterPro" id="IPR001969">
    <property type="entry name" value="Aspartic_peptidase_AS"/>
</dbReference>
<dbReference type="CDD" id="cd00303">
    <property type="entry name" value="retropepsin_like"/>
    <property type="match status" value="1"/>
</dbReference>
<dbReference type="Proteomes" id="UP000054047">
    <property type="component" value="Unassembled WGS sequence"/>
</dbReference>
<accession>A0A0C2E0B4</accession>